<dbReference type="OrthoDB" id="3254233at2759"/>
<dbReference type="SUPFAM" id="SSF56672">
    <property type="entry name" value="DNA/RNA polymerases"/>
    <property type="match status" value="1"/>
</dbReference>
<dbReference type="AlphaFoldDB" id="A0A0D7ALL0"/>
<sequence>MSRYAPKYARNLVWFDSPENDTVTKKESLAETSLSMKPVPAPPANELMNVTATDTIASFPHLFAIVTPINVDTFELFLHDHPNRSLVTSVCRSLREGFWPWASTASRNYPTTYDNAEGYRTLTDPVHIAFTREQCATEVAAGQFSSSFGPNLLPGMYSVPMWVVPKPHSNGLRLVVDHSASEFSLNSIIPKDERSVHLDGLQQLGEALISARERHGDRPLVVWKSDVSHTYRILPMHPLWQIKQTVVLDNDRRVDFDNNFGGGGSGCIWSVFFALVLWIAMFVKFILDLFAYLLCLWDRLGIPHERKKQEWGVSLVIIGLLVDTRSMSITMPDQSCLDLITALHAFAIPGQRRPLLEFQRLGGWVNWALNVYP</sequence>
<evidence type="ECO:0000256" key="1">
    <source>
        <dbReference type="SAM" id="Phobius"/>
    </source>
</evidence>
<dbReference type="EMBL" id="KN881643">
    <property type="protein sequence ID" value="KIY52462.1"/>
    <property type="molecule type" value="Genomic_DNA"/>
</dbReference>
<keyword evidence="1" id="KW-0812">Transmembrane</keyword>
<name>A0A0D7ALL0_9AGAR</name>
<dbReference type="Proteomes" id="UP000054144">
    <property type="component" value="Unassembled WGS sequence"/>
</dbReference>
<evidence type="ECO:0000313" key="3">
    <source>
        <dbReference type="Proteomes" id="UP000054144"/>
    </source>
</evidence>
<keyword evidence="1" id="KW-1133">Transmembrane helix</keyword>
<feature type="transmembrane region" description="Helical" evidence="1">
    <location>
        <begin position="268"/>
        <end position="297"/>
    </location>
</feature>
<accession>A0A0D7ALL0</accession>
<protein>
    <submittedName>
        <fullName evidence="2">Uncharacterized protein</fullName>
    </submittedName>
</protein>
<evidence type="ECO:0000313" key="2">
    <source>
        <dbReference type="EMBL" id="KIY52462.1"/>
    </source>
</evidence>
<keyword evidence="3" id="KW-1185">Reference proteome</keyword>
<gene>
    <name evidence="2" type="ORF">FISHEDRAFT_35298</name>
</gene>
<dbReference type="InterPro" id="IPR043502">
    <property type="entry name" value="DNA/RNA_pol_sf"/>
</dbReference>
<feature type="non-terminal residue" evidence="2">
    <location>
        <position position="373"/>
    </location>
</feature>
<organism evidence="2 3">
    <name type="scientific">Fistulina hepatica ATCC 64428</name>
    <dbReference type="NCBI Taxonomy" id="1128425"/>
    <lineage>
        <taxon>Eukaryota</taxon>
        <taxon>Fungi</taxon>
        <taxon>Dikarya</taxon>
        <taxon>Basidiomycota</taxon>
        <taxon>Agaricomycotina</taxon>
        <taxon>Agaricomycetes</taxon>
        <taxon>Agaricomycetidae</taxon>
        <taxon>Agaricales</taxon>
        <taxon>Fistulinaceae</taxon>
        <taxon>Fistulina</taxon>
    </lineage>
</organism>
<keyword evidence="1" id="KW-0472">Membrane</keyword>
<reference evidence="2 3" key="1">
    <citation type="journal article" date="2015" name="Fungal Genet. Biol.">
        <title>Evolution of novel wood decay mechanisms in Agaricales revealed by the genome sequences of Fistulina hepatica and Cylindrobasidium torrendii.</title>
        <authorList>
            <person name="Floudas D."/>
            <person name="Held B.W."/>
            <person name="Riley R."/>
            <person name="Nagy L.G."/>
            <person name="Koehler G."/>
            <person name="Ransdell A.S."/>
            <person name="Younus H."/>
            <person name="Chow J."/>
            <person name="Chiniquy J."/>
            <person name="Lipzen A."/>
            <person name="Tritt A."/>
            <person name="Sun H."/>
            <person name="Haridas S."/>
            <person name="LaButti K."/>
            <person name="Ohm R.A."/>
            <person name="Kues U."/>
            <person name="Blanchette R.A."/>
            <person name="Grigoriev I.V."/>
            <person name="Minto R.E."/>
            <person name="Hibbett D.S."/>
        </authorList>
    </citation>
    <scope>NUCLEOTIDE SEQUENCE [LARGE SCALE GENOMIC DNA]</scope>
    <source>
        <strain evidence="2 3">ATCC 64428</strain>
    </source>
</reference>
<proteinExistence type="predicted"/>